<name>A0A7W8B0N1_STRST</name>
<evidence type="ECO:0000313" key="2">
    <source>
        <dbReference type="EMBL" id="MBB5108159.1"/>
    </source>
</evidence>
<organism evidence="2 3">
    <name type="scientific">Streptomyces spectabilis</name>
    <dbReference type="NCBI Taxonomy" id="68270"/>
    <lineage>
        <taxon>Bacteria</taxon>
        <taxon>Bacillati</taxon>
        <taxon>Actinomycetota</taxon>
        <taxon>Actinomycetes</taxon>
        <taxon>Kitasatosporales</taxon>
        <taxon>Streptomycetaceae</taxon>
        <taxon>Streptomyces</taxon>
    </lineage>
</organism>
<reference evidence="2 3" key="1">
    <citation type="submission" date="2020-08" db="EMBL/GenBank/DDBJ databases">
        <title>Genomic Encyclopedia of Type Strains, Phase III (KMG-III): the genomes of soil and plant-associated and newly described type strains.</title>
        <authorList>
            <person name="Whitman W."/>
        </authorList>
    </citation>
    <scope>NUCLEOTIDE SEQUENCE [LARGE SCALE GENOMIC DNA]</scope>
    <source>
        <strain evidence="2 3">CECT 3146</strain>
    </source>
</reference>
<evidence type="ECO:0000313" key="3">
    <source>
        <dbReference type="Proteomes" id="UP000549009"/>
    </source>
</evidence>
<keyword evidence="3" id="KW-1185">Reference proteome</keyword>
<dbReference type="Proteomes" id="UP000549009">
    <property type="component" value="Unassembled WGS sequence"/>
</dbReference>
<comment type="caution">
    <text evidence="2">The sequence shown here is derived from an EMBL/GenBank/DDBJ whole genome shotgun (WGS) entry which is preliminary data.</text>
</comment>
<evidence type="ECO:0000256" key="1">
    <source>
        <dbReference type="SAM" id="MobiDB-lite"/>
    </source>
</evidence>
<sequence length="193" mass="20597">MTSASARQDGGPARDDVPPEDYRLLVPRDWFRIDLTLDRWRPQLKTFVDRQAARRRMSAQAAQGLWATLRNTAESGASQGAIELFLRAEADGAGATPATLLVSLLPMSGELYAAPGDLARSVAERRGAGTEVTVTDLPAGEAVRVTTATTLDLYVNMPGRAGYLLLAFSVPLSGVQSPLGGLCEAIASSLRWV</sequence>
<protein>
    <submittedName>
        <fullName evidence="2">Uncharacterized protein</fullName>
    </submittedName>
</protein>
<dbReference type="RefSeq" id="WP_170316484.1">
    <property type="nucleotide sequence ID" value="NZ_BMSQ01000008.1"/>
</dbReference>
<feature type="region of interest" description="Disordered" evidence="1">
    <location>
        <begin position="1"/>
        <end position="20"/>
    </location>
</feature>
<dbReference type="EMBL" id="JACHJD010000017">
    <property type="protein sequence ID" value="MBB5108159.1"/>
    <property type="molecule type" value="Genomic_DNA"/>
</dbReference>
<dbReference type="AlphaFoldDB" id="A0A7W8B0N1"/>
<gene>
    <name evidence="2" type="ORF">FHS40_007280</name>
</gene>
<accession>A0A7W8B0N1</accession>
<proteinExistence type="predicted"/>